<dbReference type="SUPFAM" id="SSF75304">
    <property type="entry name" value="Amidase signature (AS) enzymes"/>
    <property type="match status" value="1"/>
</dbReference>
<dbReference type="InterPro" id="IPR023631">
    <property type="entry name" value="Amidase_dom"/>
</dbReference>
<keyword evidence="2" id="KW-0378">Hydrolase</keyword>
<organism evidence="5 6">
    <name type="scientific">Fistulina hepatica ATCC 64428</name>
    <dbReference type="NCBI Taxonomy" id="1128425"/>
    <lineage>
        <taxon>Eukaryota</taxon>
        <taxon>Fungi</taxon>
        <taxon>Dikarya</taxon>
        <taxon>Basidiomycota</taxon>
        <taxon>Agaricomycotina</taxon>
        <taxon>Agaricomycetes</taxon>
        <taxon>Agaricomycetidae</taxon>
        <taxon>Agaricales</taxon>
        <taxon>Fistulinaceae</taxon>
        <taxon>Fistulina</taxon>
    </lineage>
</organism>
<proteinExistence type="inferred from homology"/>
<dbReference type="Pfam" id="PF01425">
    <property type="entry name" value="Amidase"/>
    <property type="match status" value="1"/>
</dbReference>
<dbReference type="PANTHER" id="PTHR46072:SF10">
    <property type="entry name" value="ACETAMIDASE"/>
    <property type="match status" value="1"/>
</dbReference>
<dbReference type="GO" id="GO:0016787">
    <property type="term" value="F:hydrolase activity"/>
    <property type="evidence" value="ECO:0007669"/>
    <property type="project" value="UniProtKB-KW"/>
</dbReference>
<dbReference type="PANTHER" id="PTHR46072">
    <property type="entry name" value="AMIDASE-RELATED-RELATED"/>
    <property type="match status" value="1"/>
</dbReference>
<dbReference type="Proteomes" id="UP000054144">
    <property type="component" value="Unassembled WGS sequence"/>
</dbReference>
<comment type="similarity">
    <text evidence="1">Belongs to the amidase family.</text>
</comment>
<protein>
    <submittedName>
        <fullName evidence="5">Amidase signature enzyme</fullName>
    </submittedName>
</protein>
<evidence type="ECO:0000259" key="4">
    <source>
        <dbReference type="Pfam" id="PF01425"/>
    </source>
</evidence>
<gene>
    <name evidence="5" type="ORF">FISHEDRAFT_44780</name>
</gene>
<feature type="active site" description="Charge relay system" evidence="3">
    <location>
        <position position="128"/>
    </location>
</feature>
<evidence type="ECO:0000256" key="3">
    <source>
        <dbReference type="PIRSR" id="PIRSR001221-1"/>
    </source>
</evidence>
<dbReference type="Gene3D" id="3.90.1300.10">
    <property type="entry name" value="Amidase signature (AS) domain"/>
    <property type="match status" value="1"/>
</dbReference>
<feature type="active site" description="Acyl-ester intermediate" evidence="3">
    <location>
        <position position="227"/>
    </location>
</feature>
<dbReference type="InterPro" id="IPR036928">
    <property type="entry name" value="AS_sf"/>
</dbReference>
<evidence type="ECO:0000256" key="1">
    <source>
        <dbReference type="ARBA" id="ARBA00009199"/>
    </source>
</evidence>
<evidence type="ECO:0000256" key="2">
    <source>
        <dbReference type="ARBA" id="ARBA00022801"/>
    </source>
</evidence>
<reference evidence="5 6" key="1">
    <citation type="journal article" date="2015" name="Fungal Genet. Biol.">
        <title>Evolution of novel wood decay mechanisms in Agaricales revealed by the genome sequences of Fistulina hepatica and Cylindrobasidium torrendii.</title>
        <authorList>
            <person name="Floudas D."/>
            <person name="Held B.W."/>
            <person name="Riley R."/>
            <person name="Nagy L.G."/>
            <person name="Koehler G."/>
            <person name="Ransdell A.S."/>
            <person name="Younus H."/>
            <person name="Chow J."/>
            <person name="Chiniquy J."/>
            <person name="Lipzen A."/>
            <person name="Tritt A."/>
            <person name="Sun H."/>
            <person name="Haridas S."/>
            <person name="LaButti K."/>
            <person name="Ohm R.A."/>
            <person name="Kues U."/>
            <person name="Blanchette R.A."/>
            <person name="Grigoriev I.V."/>
            <person name="Minto R.E."/>
            <person name="Hibbett D.S."/>
        </authorList>
    </citation>
    <scope>NUCLEOTIDE SEQUENCE [LARGE SCALE GENOMIC DNA]</scope>
    <source>
        <strain evidence="5 6">ATCC 64428</strain>
    </source>
</reference>
<sequence length="586" mass="63675">MSAVHSCILTWFYSSSKKRTALQGSISALDNRYTEPTNALDAKIHGLCVAELVTECRVGKLLPEEILTTYGKIALAAHKHSNCLTDVMFAETLQTTCIKDWACGSRADKSAPDLKYGSPLLGVPIGIKDNIDIAGHDSTVGLSRHAFNPVEASAPIVRLLQDAGALLHVKTAVPSGLLGVETHSDLFGRTTNPYNPDFSAGASTGGGAALLGCGGSVIEVGNDLGGSVRIPAHFCGLYGLKPSIGRLPSLGCRGEISPLVPMVVGPMAARMNDLAQFMECAISMQPWRYDHTCIPMPWRPSHHRNGRKLKWGILRSDGKPYIQCIIPPSPACSRALETVIKALKNDDHDVVELCAFRFVDAHTKYVSLLSMDGQVSSSSATKLKNQFSRGETVTASVAETLQTIQWPRIFKDILAYISQDRDPGTAAALRAIRTATITEQYDLLAQCQSFRAMWHQKWEEEDLDFVITPPYPFPAIPHDTTEQVTLLSCSLTFLCNLLDLPAGVLPVTHVDKAADVLSSNSNRDSLDPLAQRAYTVYDPEAMHGLPVGVQIIGKRLEEENALEAMKIVKEALGGDGVVFEPRRRVH</sequence>
<accession>A0A0D7ACM5</accession>
<dbReference type="PIRSF" id="PIRSF001221">
    <property type="entry name" value="Amidase_fungi"/>
    <property type="match status" value="1"/>
</dbReference>
<evidence type="ECO:0000313" key="6">
    <source>
        <dbReference type="Proteomes" id="UP000054144"/>
    </source>
</evidence>
<dbReference type="EMBL" id="KN881929">
    <property type="protein sequence ID" value="KIY47686.1"/>
    <property type="molecule type" value="Genomic_DNA"/>
</dbReference>
<dbReference type="AlphaFoldDB" id="A0A0D7ACM5"/>
<name>A0A0D7ACM5_9AGAR</name>
<dbReference type="OrthoDB" id="6428749at2759"/>
<evidence type="ECO:0000313" key="5">
    <source>
        <dbReference type="EMBL" id="KIY47686.1"/>
    </source>
</evidence>
<keyword evidence="6" id="KW-1185">Reference proteome</keyword>
<feature type="domain" description="Amidase" evidence="4">
    <location>
        <begin position="69"/>
        <end position="561"/>
    </location>
</feature>
<feature type="active site" description="Charge relay system" evidence="3">
    <location>
        <position position="203"/>
    </location>
</feature>